<organism evidence="1 2">
    <name type="scientific">Bilophila wadsworthia (strain 3_1_6)</name>
    <dbReference type="NCBI Taxonomy" id="563192"/>
    <lineage>
        <taxon>Bacteria</taxon>
        <taxon>Pseudomonadati</taxon>
        <taxon>Thermodesulfobacteriota</taxon>
        <taxon>Desulfovibrionia</taxon>
        <taxon>Desulfovibrionales</taxon>
        <taxon>Desulfovibrionaceae</taxon>
        <taxon>Bilophila</taxon>
    </lineage>
</organism>
<sequence length="274" mass="31599">MARKLFCDLCPLTYELSRWKGIAFRHLQDLRCSSPFARSRREEPLPVLAYRHASLIRRRLGNVNMRLQENKAVNLRLAAPKVSGVLIRPGEVFSFWRLVGATSARKGYREGLMIKRGQPSQGIGGGLCQFTNLLHWLVLHSPLRIVEYHHHDGVDLFPDCGRQIPFGIGTSISYNYLDYRFQNPTGTTFQLLVWTTDTHLCGELRADADLPLSWHIRSEEEAFVREGDRVYRNNVIARECVDKRSGNLLSRETLKRNHALVLYEVPEDRIMEEI</sequence>
<evidence type="ECO:0000313" key="2">
    <source>
        <dbReference type="Proteomes" id="UP000006034"/>
    </source>
</evidence>
<evidence type="ECO:0008006" key="3">
    <source>
        <dbReference type="Google" id="ProtNLM"/>
    </source>
</evidence>
<comment type="caution">
    <text evidence="1">The sequence shown here is derived from an EMBL/GenBank/DDBJ whole genome shotgun (WGS) entry which is preliminary data.</text>
</comment>
<dbReference type="InterPro" id="IPR007391">
    <property type="entry name" value="Vancomycin_resist_VanW"/>
</dbReference>
<gene>
    <name evidence="1" type="ORF">HMPREF0179_02507</name>
</gene>
<evidence type="ECO:0000313" key="1">
    <source>
        <dbReference type="EMBL" id="EFV43684.1"/>
    </source>
</evidence>
<name>E5Y8I9_BILW3</name>
<dbReference type="Proteomes" id="UP000006034">
    <property type="component" value="Unassembled WGS sequence"/>
</dbReference>
<dbReference type="STRING" id="563192.HMPREF0179_02507"/>
<dbReference type="RefSeq" id="WP_005028366.1">
    <property type="nucleotide sequence ID" value="NZ_KE150238.1"/>
</dbReference>
<dbReference type="eggNOG" id="COG2720">
    <property type="taxonomic scope" value="Bacteria"/>
</dbReference>
<dbReference type="EMBL" id="ADCP02000001">
    <property type="protein sequence ID" value="EFV43684.1"/>
    <property type="molecule type" value="Genomic_DNA"/>
</dbReference>
<accession>E5Y8I9</accession>
<dbReference type="PANTHER" id="PTHR35788:SF1">
    <property type="entry name" value="EXPORTED PROTEIN"/>
    <property type="match status" value="1"/>
</dbReference>
<proteinExistence type="predicted"/>
<dbReference type="PANTHER" id="PTHR35788">
    <property type="entry name" value="EXPORTED PROTEIN-RELATED"/>
    <property type="match status" value="1"/>
</dbReference>
<protein>
    <recommendedName>
        <fullName evidence="3">Vancomycin resistance protein VanW</fullName>
    </recommendedName>
</protein>
<reference evidence="1 2" key="1">
    <citation type="submission" date="2010-10" db="EMBL/GenBank/DDBJ databases">
        <authorList>
            <consortium name="The Broad Institute Genome Sequencing Platform"/>
            <person name="Ward D."/>
            <person name="Earl A."/>
            <person name="Feldgarden M."/>
            <person name="Young S.K."/>
            <person name="Gargeya S."/>
            <person name="Zeng Q."/>
            <person name="Alvarado L."/>
            <person name="Berlin A."/>
            <person name="Bochicchio J."/>
            <person name="Chapman S.B."/>
            <person name="Chen Z."/>
            <person name="Freedman E."/>
            <person name="Gellesch M."/>
            <person name="Goldberg J."/>
            <person name="Griggs A."/>
            <person name="Gujja S."/>
            <person name="Heilman E."/>
            <person name="Heiman D."/>
            <person name="Howarth C."/>
            <person name="Mehta T."/>
            <person name="Neiman D."/>
            <person name="Pearson M."/>
            <person name="Roberts A."/>
            <person name="Saif S."/>
            <person name="Shea T."/>
            <person name="Shenoy N."/>
            <person name="Sisk P."/>
            <person name="Stolte C."/>
            <person name="Sykes S."/>
            <person name="White J."/>
            <person name="Yandava C."/>
            <person name="Allen-Vercoe E."/>
            <person name="Sibley C."/>
            <person name="Ambrose C.E."/>
            <person name="Strauss J."/>
            <person name="Daigneault M."/>
            <person name="Haas B."/>
            <person name="Nusbaum C."/>
            <person name="Birren B."/>
        </authorList>
    </citation>
    <scope>NUCLEOTIDE SEQUENCE [LARGE SCALE GENOMIC DNA]</scope>
    <source>
        <strain evidence="1 2">3_1_6</strain>
    </source>
</reference>
<reference evidence="1 2" key="2">
    <citation type="submission" date="2013-04" db="EMBL/GenBank/DDBJ databases">
        <title>The Genome Sequence of Bilophila wadsworthia 3_1_6.</title>
        <authorList>
            <consortium name="The Broad Institute Genomics Platform"/>
            <person name="Earl A."/>
            <person name="Ward D."/>
            <person name="Feldgarden M."/>
            <person name="Gevers D."/>
            <person name="Sibley C."/>
            <person name="Strauss J."/>
            <person name="Allen-Vercoe E."/>
            <person name="Walker B."/>
            <person name="Young S."/>
            <person name="Zeng Q."/>
            <person name="Gargeya S."/>
            <person name="Fitzgerald M."/>
            <person name="Haas B."/>
            <person name="Abouelleil A."/>
            <person name="Allen A.W."/>
            <person name="Alvarado L."/>
            <person name="Arachchi H.M."/>
            <person name="Berlin A.M."/>
            <person name="Chapman S.B."/>
            <person name="Gainer-Dewar J."/>
            <person name="Goldberg J."/>
            <person name="Griggs A."/>
            <person name="Gujja S."/>
            <person name="Hansen M."/>
            <person name="Howarth C."/>
            <person name="Imamovic A."/>
            <person name="Ireland A."/>
            <person name="Larimer J."/>
            <person name="McCowan C."/>
            <person name="Murphy C."/>
            <person name="Pearson M."/>
            <person name="Poon T.W."/>
            <person name="Priest M."/>
            <person name="Roberts A."/>
            <person name="Saif S."/>
            <person name="Shea T."/>
            <person name="Sisk P."/>
            <person name="Sykes S."/>
            <person name="Wortman J."/>
            <person name="Nusbaum C."/>
            <person name="Birren B."/>
        </authorList>
    </citation>
    <scope>NUCLEOTIDE SEQUENCE [LARGE SCALE GENOMIC DNA]</scope>
    <source>
        <strain evidence="1 2">3_1_6</strain>
    </source>
</reference>
<dbReference type="HOGENOM" id="CLU_072547_1_0_7"/>
<dbReference type="Pfam" id="PF04294">
    <property type="entry name" value="VanW"/>
    <property type="match status" value="1"/>
</dbReference>
<keyword evidence="2" id="KW-1185">Reference proteome</keyword>
<dbReference type="AlphaFoldDB" id="E5Y8I9"/>
<dbReference type="InterPro" id="IPR052913">
    <property type="entry name" value="Glycopeptide_resist_protein"/>
</dbReference>
<dbReference type="OrthoDB" id="9797191at2"/>
<dbReference type="GeneID" id="78085637"/>